<sequence>MSHAAFSTTYYVKNSGDDSLNGLDEANAWASVARVNLQSLLPGDRVCFQAGDVFDDATLEPDSGSDSAVIEYTSYGSGDRPILTTAMTLPNSGWSDYSADIYSYPLATETCMVVSDTTYCPPAKTLADLVDGEYFWDSAGTLYVYDSAGSPNVSGKSFRVGQRENVVSFTGQDYVVLNGLRFEVSNNSLARFSSGSTHNTITDCEFYYASSDNVSAGAGVHASGATGLRVLNSRFSHLEGDGIYMQRASGYEVIGNEIDYIYDVGGDPGGDCIQISGKTGYPSDDFVISNNIARRESKETNKGCIIAEFGSGGIISGNHVYQGRFGIASYSSNVVIEYNYCEDMGWFGGIRLWENRGQGDVTIRYNIIDGAGNSGLNVGNSSRPPTDMHNIVIRNNLIYNTYYGVSISVPVSGEFKNNIVWSDVSSNPNFRLSVAAVITGETFDCDHNILQTPDSREIVKWLGTSYYDLASYQLATGQGAHSISNHPDWVDAANSDFHLNDTSPAIDAGDTPVGVTTDFYGNTAPQGSSTDIGPAEAGSLVVYEGFDYTTGTLTIGDGGLGWSGDWVESGGAGVVSIQTDTAYPGDLLYPDLNRSGNRLNLYDTDGAHQTLTRSLSQSMGGTTGTYWISFLVRKHTTGRSFTFDMDGFSFYVAASDWQVKTPGTPYVGLTGATYNSTHFFVARVDSTLGGDTVYVWVDPDLSAGEPSLGSADRTIIDSPFTFDSVGLRQGPWGNNTQSTSVDEIHIGLSFADVTDVP</sequence>
<organism evidence="2 3">
    <name type="scientific">Thalassobacterium maritimum</name>
    <dbReference type="NCBI Taxonomy" id="3041265"/>
    <lineage>
        <taxon>Bacteria</taxon>
        <taxon>Pseudomonadati</taxon>
        <taxon>Verrucomicrobiota</taxon>
        <taxon>Opitutia</taxon>
        <taxon>Puniceicoccales</taxon>
        <taxon>Coraliomargaritaceae</taxon>
        <taxon>Thalassobacterium</taxon>
    </lineage>
</organism>
<evidence type="ECO:0000313" key="3">
    <source>
        <dbReference type="Proteomes" id="UP001225316"/>
    </source>
</evidence>
<dbReference type="RefSeq" id="WP_308948372.1">
    <property type="nucleotide sequence ID" value="NZ_JARXHW010000003.1"/>
</dbReference>
<proteinExistence type="predicted"/>
<dbReference type="InterPro" id="IPR012334">
    <property type="entry name" value="Pectin_lyas_fold"/>
</dbReference>
<protein>
    <submittedName>
        <fullName evidence="2">Right-handed parallel beta-helix repeat-containing protein</fullName>
    </submittedName>
</protein>
<feature type="domain" description="Right handed beta helix" evidence="1">
    <location>
        <begin position="219"/>
        <end position="383"/>
    </location>
</feature>
<dbReference type="InterPro" id="IPR039448">
    <property type="entry name" value="Beta_helix"/>
</dbReference>
<evidence type="ECO:0000313" key="2">
    <source>
        <dbReference type="EMBL" id="MDQ8206332.1"/>
    </source>
</evidence>
<accession>A0ABU1ATM5</accession>
<dbReference type="Proteomes" id="UP001225316">
    <property type="component" value="Unassembled WGS sequence"/>
</dbReference>
<dbReference type="Gene3D" id="2.160.20.10">
    <property type="entry name" value="Single-stranded right-handed beta-helix, Pectin lyase-like"/>
    <property type="match status" value="1"/>
</dbReference>
<dbReference type="SMART" id="SM00710">
    <property type="entry name" value="PbH1"/>
    <property type="match status" value="7"/>
</dbReference>
<reference evidence="2 3" key="1">
    <citation type="submission" date="2023-04" db="EMBL/GenBank/DDBJ databases">
        <title>A novel bacteria isolated from coastal sediment.</title>
        <authorList>
            <person name="Liu X.-J."/>
            <person name="Du Z.-J."/>
        </authorList>
    </citation>
    <scope>NUCLEOTIDE SEQUENCE [LARGE SCALE GENOMIC DNA]</scope>
    <source>
        <strain evidence="2 3">SDUM461003</strain>
    </source>
</reference>
<keyword evidence="3" id="KW-1185">Reference proteome</keyword>
<name>A0ABU1ATM5_9BACT</name>
<dbReference type="SUPFAM" id="SSF51126">
    <property type="entry name" value="Pectin lyase-like"/>
    <property type="match status" value="1"/>
</dbReference>
<dbReference type="InterPro" id="IPR006626">
    <property type="entry name" value="PbH1"/>
</dbReference>
<dbReference type="EMBL" id="JARXHW010000003">
    <property type="protein sequence ID" value="MDQ8206332.1"/>
    <property type="molecule type" value="Genomic_DNA"/>
</dbReference>
<evidence type="ECO:0000259" key="1">
    <source>
        <dbReference type="Pfam" id="PF13229"/>
    </source>
</evidence>
<dbReference type="InterPro" id="IPR059226">
    <property type="entry name" value="Choice_anch_Q_dom"/>
</dbReference>
<dbReference type="Pfam" id="PF13229">
    <property type="entry name" value="Beta_helix"/>
    <property type="match status" value="1"/>
</dbReference>
<gene>
    <name evidence="2" type="ORF">QEH52_02350</name>
</gene>
<dbReference type="NCBIfam" id="NF041518">
    <property type="entry name" value="choice_anch_Q"/>
    <property type="match status" value="1"/>
</dbReference>
<dbReference type="InterPro" id="IPR011050">
    <property type="entry name" value="Pectin_lyase_fold/virulence"/>
</dbReference>
<comment type="caution">
    <text evidence="2">The sequence shown here is derived from an EMBL/GenBank/DDBJ whole genome shotgun (WGS) entry which is preliminary data.</text>
</comment>